<sequence length="195" mass="23039">MPPIHSVSFQVLTSKEFFAFFVGKSQFFTPGTPNSFQEFVFYPRFKSFRVEIRLRDIKADETKNCATRWLLKYRCTCPKPHSLFCHSLRMKTYIRWVDEIRATTREIPLPVHLGILAHTYLDHCHACKDETLLFILITAVNPNNEPYLEISQTPFRVSPKGVQICIPRIKKDAFPYRCLIRAMEIYFINYTLIFF</sequence>
<accession>A0A096ZGX8</accession>
<reference evidence="1 2" key="1">
    <citation type="journal article" date="2015" name="PLoS ONE">
        <title>Pathogenicity and Complete Genome Characterization of Fowl Adenoviruses Isolated from Chickens Associated with Inclusion Body Hepatitis and Hydropericardium Syndrome in China.</title>
        <authorList>
            <person name="Zhao J."/>
            <person name="Zhong Q."/>
            <person name="Zhao Y."/>
            <person name="Hu Y.X."/>
            <person name="Zhang G.Z."/>
        </authorList>
    </citation>
    <scope>NUCLEOTIDE SEQUENCE [LARGE SCALE GENOMIC DNA]</scope>
    <source>
        <strain evidence="1">JSJ13</strain>
    </source>
</reference>
<organism evidence="1 2">
    <name type="scientific">Fowl aviadenovirus C</name>
    <dbReference type="NCBI Taxonomy" id="190063"/>
    <lineage>
        <taxon>Viruses</taxon>
        <taxon>Varidnaviria</taxon>
        <taxon>Bamfordvirae</taxon>
        <taxon>Preplasmiviricota</taxon>
        <taxon>Polisuviricotina</taxon>
        <taxon>Pharingeaviricetes</taxon>
        <taxon>Rowavirales</taxon>
        <taxon>Adenoviridae</taxon>
        <taxon>Aviadenovirus</taxon>
        <taxon>Aviadenovirus hydropericardii</taxon>
    </lineage>
</organism>
<dbReference type="EMBL" id="KM096544">
    <property type="protein sequence ID" value="AIS19779.1"/>
    <property type="molecule type" value="Genomic_DNA"/>
</dbReference>
<proteinExistence type="predicted"/>
<protein>
    <submittedName>
        <fullName evidence="1">ORF14a</fullName>
    </submittedName>
</protein>
<evidence type="ECO:0000313" key="1">
    <source>
        <dbReference type="EMBL" id="AIS19779.1"/>
    </source>
</evidence>
<dbReference type="Proteomes" id="UP000173008">
    <property type="component" value="Genome"/>
</dbReference>
<name>A0A096ZGX8_9ADEN</name>
<evidence type="ECO:0000313" key="2">
    <source>
        <dbReference type="Proteomes" id="UP000173008"/>
    </source>
</evidence>